<dbReference type="PROSITE" id="PS50262">
    <property type="entry name" value="G_PROTEIN_RECEP_F1_2"/>
    <property type="match status" value="1"/>
</dbReference>
<evidence type="ECO:0000313" key="9">
    <source>
        <dbReference type="Proteomes" id="UP000014760"/>
    </source>
</evidence>
<organism evidence="7">
    <name type="scientific">Capitella teleta</name>
    <name type="common">Polychaete worm</name>
    <dbReference type="NCBI Taxonomy" id="283909"/>
    <lineage>
        <taxon>Eukaryota</taxon>
        <taxon>Metazoa</taxon>
        <taxon>Spiralia</taxon>
        <taxon>Lophotrochozoa</taxon>
        <taxon>Annelida</taxon>
        <taxon>Polychaeta</taxon>
        <taxon>Sedentaria</taxon>
        <taxon>Scolecida</taxon>
        <taxon>Capitellidae</taxon>
        <taxon>Capitella</taxon>
    </lineage>
</organism>
<dbReference type="Proteomes" id="UP000014760">
    <property type="component" value="Unassembled WGS sequence"/>
</dbReference>
<keyword evidence="3 5" id="KW-1133">Transmembrane helix</keyword>
<protein>
    <recommendedName>
        <fullName evidence="6">G-protein coupled receptors family 1 profile domain-containing protein</fullName>
    </recommendedName>
</protein>
<feature type="transmembrane region" description="Helical" evidence="5">
    <location>
        <begin position="96"/>
        <end position="118"/>
    </location>
</feature>
<dbReference type="GO" id="GO:0016020">
    <property type="term" value="C:membrane"/>
    <property type="evidence" value="ECO:0007669"/>
    <property type="project" value="UniProtKB-SubCell"/>
</dbReference>
<dbReference type="STRING" id="283909.R7TXG0"/>
<reference evidence="8" key="3">
    <citation type="submission" date="2015-06" db="UniProtKB">
        <authorList>
            <consortium name="EnsemblMetazoa"/>
        </authorList>
    </citation>
    <scope>IDENTIFICATION</scope>
</reference>
<name>R7TXG0_CAPTE</name>
<proteinExistence type="predicted"/>
<dbReference type="EMBL" id="KB308905">
    <property type="protein sequence ID" value="ELT96131.1"/>
    <property type="molecule type" value="Genomic_DNA"/>
</dbReference>
<feature type="transmembrane region" description="Helical" evidence="5">
    <location>
        <begin position="171"/>
        <end position="194"/>
    </location>
</feature>
<evidence type="ECO:0000256" key="4">
    <source>
        <dbReference type="ARBA" id="ARBA00023136"/>
    </source>
</evidence>
<dbReference type="OMA" id="FIMSSTW"/>
<evidence type="ECO:0000313" key="8">
    <source>
        <dbReference type="EnsemblMetazoa" id="CapteP208773"/>
    </source>
</evidence>
<keyword evidence="4 5" id="KW-0472">Membrane</keyword>
<reference evidence="9" key="1">
    <citation type="submission" date="2012-12" db="EMBL/GenBank/DDBJ databases">
        <authorList>
            <person name="Hellsten U."/>
            <person name="Grimwood J."/>
            <person name="Chapman J.A."/>
            <person name="Shapiro H."/>
            <person name="Aerts A."/>
            <person name="Otillar R.P."/>
            <person name="Terry A.Y."/>
            <person name="Boore J.L."/>
            <person name="Simakov O."/>
            <person name="Marletaz F."/>
            <person name="Cho S.-J."/>
            <person name="Edsinger-Gonzales E."/>
            <person name="Havlak P."/>
            <person name="Kuo D.-H."/>
            <person name="Larsson T."/>
            <person name="Lv J."/>
            <person name="Arendt D."/>
            <person name="Savage R."/>
            <person name="Osoegawa K."/>
            <person name="de Jong P."/>
            <person name="Lindberg D.R."/>
            <person name="Seaver E.C."/>
            <person name="Weisblat D.A."/>
            <person name="Putnam N.H."/>
            <person name="Grigoriev I.V."/>
            <person name="Rokhsar D.S."/>
        </authorList>
    </citation>
    <scope>NUCLEOTIDE SEQUENCE</scope>
    <source>
        <strain evidence="9">I ESC-2004</strain>
    </source>
</reference>
<dbReference type="Gene3D" id="1.20.1070.10">
    <property type="entry name" value="Rhodopsin 7-helix transmembrane proteins"/>
    <property type="match status" value="1"/>
</dbReference>
<evidence type="ECO:0000256" key="1">
    <source>
        <dbReference type="ARBA" id="ARBA00004370"/>
    </source>
</evidence>
<dbReference type="FunCoup" id="R7TXG0">
    <property type="interactions" value="20"/>
</dbReference>
<feature type="transmembrane region" description="Helical" evidence="5">
    <location>
        <begin position="221"/>
        <end position="242"/>
    </location>
</feature>
<dbReference type="HOGENOM" id="CLU_009579_24_7_1"/>
<dbReference type="EMBL" id="AMQN01011498">
    <property type="status" value="NOT_ANNOTATED_CDS"/>
    <property type="molecule type" value="Genomic_DNA"/>
</dbReference>
<dbReference type="SUPFAM" id="SSF81321">
    <property type="entry name" value="Family A G protein-coupled receptor-like"/>
    <property type="match status" value="1"/>
</dbReference>
<evidence type="ECO:0000259" key="6">
    <source>
        <dbReference type="PROSITE" id="PS50262"/>
    </source>
</evidence>
<dbReference type="PANTHER" id="PTHR46641">
    <property type="entry name" value="FMRFAMIDE RECEPTOR-RELATED"/>
    <property type="match status" value="1"/>
</dbReference>
<accession>R7TXG0</accession>
<feature type="domain" description="G-protein coupled receptors family 1 profile" evidence="6">
    <location>
        <begin position="111"/>
        <end position="385"/>
    </location>
</feature>
<dbReference type="PANTHER" id="PTHR46641:SF2">
    <property type="entry name" value="FMRFAMIDE RECEPTOR"/>
    <property type="match status" value="1"/>
</dbReference>
<feature type="transmembrane region" description="Helical" evidence="5">
    <location>
        <begin position="322"/>
        <end position="341"/>
    </location>
</feature>
<gene>
    <name evidence="7" type="ORF">CAPTEDRAFT_208773</name>
</gene>
<dbReference type="InterPro" id="IPR017452">
    <property type="entry name" value="GPCR_Rhodpsn_7TM"/>
</dbReference>
<dbReference type="CDD" id="cd14978">
    <property type="entry name" value="7tmA_FMRFamide_R-like"/>
    <property type="match status" value="1"/>
</dbReference>
<keyword evidence="2 5" id="KW-0812">Transmembrane</keyword>
<feature type="transmembrane region" description="Helical" evidence="5">
    <location>
        <begin position="361"/>
        <end position="388"/>
    </location>
</feature>
<dbReference type="GO" id="GO:0004930">
    <property type="term" value="F:G protein-coupled receptor activity"/>
    <property type="evidence" value="ECO:0007669"/>
    <property type="project" value="InterPro"/>
</dbReference>
<evidence type="ECO:0000256" key="3">
    <source>
        <dbReference type="ARBA" id="ARBA00022989"/>
    </source>
</evidence>
<feature type="transmembrane region" description="Helical" evidence="5">
    <location>
        <begin position="271"/>
        <end position="293"/>
    </location>
</feature>
<dbReference type="InterPro" id="IPR052954">
    <property type="entry name" value="GPCR-Ligand_Int"/>
</dbReference>
<comment type="subcellular location">
    <subcellularLocation>
        <location evidence="1">Membrane</location>
    </subcellularLocation>
</comment>
<dbReference type="PRINTS" id="PR00237">
    <property type="entry name" value="GPCRRHODOPSN"/>
</dbReference>
<reference evidence="7 9" key="2">
    <citation type="journal article" date="2013" name="Nature">
        <title>Insights into bilaterian evolution from three spiralian genomes.</title>
        <authorList>
            <person name="Simakov O."/>
            <person name="Marletaz F."/>
            <person name="Cho S.J."/>
            <person name="Edsinger-Gonzales E."/>
            <person name="Havlak P."/>
            <person name="Hellsten U."/>
            <person name="Kuo D.H."/>
            <person name="Larsson T."/>
            <person name="Lv J."/>
            <person name="Arendt D."/>
            <person name="Savage R."/>
            <person name="Osoegawa K."/>
            <person name="de Jong P."/>
            <person name="Grimwood J."/>
            <person name="Chapman J.A."/>
            <person name="Shapiro H."/>
            <person name="Aerts A."/>
            <person name="Otillar R.P."/>
            <person name="Terry A.Y."/>
            <person name="Boore J.L."/>
            <person name="Grigoriev I.V."/>
            <person name="Lindberg D.R."/>
            <person name="Seaver E.C."/>
            <person name="Weisblat D.A."/>
            <person name="Putnam N.H."/>
            <person name="Rokhsar D.S."/>
        </authorList>
    </citation>
    <scope>NUCLEOTIDE SEQUENCE</scope>
    <source>
        <strain evidence="7 9">I ESC-2004</strain>
    </source>
</reference>
<dbReference type="InterPro" id="IPR000276">
    <property type="entry name" value="GPCR_Rhodpsn"/>
</dbReference>
<evidence type="ECO:0000256" key="5">
    <source>
        <dbReference type="SAM" id="Phobius"/>
    </source>
</evidence>
<feature type="transmembrane region" description="Helical" evidence="5">
    <location>
        <begin position="139"/>
        <end position="159"/>
    </location>
</feature>
<keyword evidence="9" id="KW-1185">Reference proteome</keyword>
<dbReference type="Pfam" id="PF00001">
    <property type="entry name" value="7tm_1"/>
    <property type="match status" value="1"/>
</dbReference>
<dbReference type="EnsemblMetazoa" id="CapteT208773">
    <property type="protein sequence ID" value="CapteP208773"/>
    <property type="gene ID" value="CapteG208773"/>
</dbReference>
<sequence length="458" mass="52430">MDWQRLMSRGHVFWELATRRWTTESGSKVAPGNAKTIRKREQEDRFRLYHWSKLNSEMNSIPASNNMSCATVTSNNSADGNITGDKVLYEDVYHVLYTYGLPTICICGFLGNVMNLVILAGKRIQTQLRSAERSVNIGLIALAVADLSFCISAFPSTFLPEDGVFSEKGFLTYYGCYCAAVINIFIMTSTWLTVTMSSERYLAIRHPLKSRNIITLERSKFVIVLVYILSAIFNIPVFWRYAITELHCDSELKYQIMPQVINENFDHAYRAMWAALGNFIPLVILLFCNIGLMREIHKSYAMRKQMNGNAGIHANHASDKEANRITITLVAIVVMFFMLVAPSEVMKQVAYLVGGDLSKNYTYLIIEVIYNLLQTINFSANFILYCIINPSFRKTMKEMFCFQYQKLSSDVFETSFMDSTYQDRFSSSLRMNSLRKSKKLSMGVRHEYVRADSENVPL</sequence>
<dbReference type="OrthoDB" id="10033446at2759"/>
<evidence type="ECO:0000256" key="2">
    <source>
        <dbReference type="ARBA" id="ARBA00022692"/>
    </source>
</evidence>
<dbReference type="AlphaFoldDB" id="R7TXG0"/>
<evidence type="ECO:0000313" key="7">
    <source>
        <dbReference type="EMBL" id="ELT96131.1"/>
    </source>
</evidence>